<reference evidence="1" key="1">
    <citation type="submission" date="2022-07" db="EMBL/GenBank/DDBJ databases">
        <title>Phylogenomic reconstructions and comparative analyses of Kickxellomycotina fungi.</title>
        <authorList>
            <person name="Reynolds N.K."/>
            <person name="Stajich J.E."/>
            <person name="Barry K."/>
            <person name="Grigoriev I.V."/>
            <person name="Crous P."/>
            <person name="Smith M.E."/>
        </authorList>
    </citation>
    <scope>NUCLEOTIDE SEQUENCE</scope>
    <source>
        <strain evidence="1">RSA 476</strain>
    </source>
</reference>
<accession>A0A9W8M881</accession>
<proteinExistence type="predicted"/>
<comment type="caution">
    <text evidence="1">The sequence shown here is derived from an EMBL/GenBank/DDBJ whole genome shotgun (WGS) entry which is preliminary data.</text>
</comment>
<gene>
    <name evidence="1" type="ORF">GGH94_000897</name>
</gene>
<sequence length="171" mass="20047">MLYRDFMAELAARGITANTLKFSVHESSDIVVPILLDDYIEMCVVPQETKYGKIHLTPQYKNVINNLILDLITSENADNKPVLAESFFTANEWLYHPFPHLRVFVDAEMVKFIETQRRIRRANQSIEAGNDKDNTLQTEEFVVETKVAKQRPRRNKWRFWHAINIFKCIGF</sequence>
<dbReference type="EMBL" id="JANBUY010000020">
    <property type="protein sequence ID" value="KAJ2867377.1"/>
    <property type="molecule type" value="Genomic_DNA"/>
</dbReference>
<evidence type="ECO:0000313" key="1">
    <source>
        <dbReference type="EMBL" id="KAJ2867377.1"/>
    </source>
</evidence>
<evidence type="ECO:0000313" key="2">
    <source>
        <dbReference type="Proteomes" id="UP001140074"/>
    </source>
</evidence>
<dbReference type="Proteomes" id="UP001140074">
    <property type="component" value="Unassembled WGS sequence"/>
</dbReference>
<name>A0A9W8M881_9FUNG</name>
<protein>
    <submittedName>
        <fullName evidence="1">Uncharacterized protein</fullName>
    </submittedName>
</protein>
<organism evidence="1 2">
    <name type="scientific">Coemansia aciculifera</name>
    <dbReference type="NCBI Taxonomy" id="417176"/>
    <lineage>
        <taxon>Eukaryota</taxon>
        <taxon>Fungi</taxon>
        <taxon>Fungi incertae sedis</taxon>
        <taxon>Zoopagomycota</taxon>
        <taxon>Kickxellomycotina</taxon>
        <taxon>Kickxellomycetes</taxon>
        <taxon>Kickxellales</taxon>
        <taxon>Kickxellaceae</taxon>
        <taxon>Coemansia</taxon>
    </lineage>
</organism>
<keyword evidence="2" id="KW-1185">Reference proteome</keyword>
<dbReference type="AlphaFoldDB" id="A0A9W8M881"/>